<reference evidence="2 3" key="1">
    <citation type="journal article" date="2014" name="Agronomy (Basel)">
        <title>A Draft Genome Sequence for Ensete ventricosum, the Drought-Tolerant Tree Against Hunger.</title>
        <authorList>
            <person name="Harrison J."/>
            <person name="Moore K.A."/>
            <person name="Paszkiewicz K."/>
            <person name="Jones T."/>
            <person name="Grant M."/>
            <person name="Ambacheew D."/>
            <person name="Muzemil S."/>
            <person name="Studholme D.J."/>
        </authorList>
    </citation>
    <scope>NUCLEOTIDE SEQUENCE [LARGE SCALE GENOMIC DNA]</scope>
</reference>
<name>A0A427A8J6_ENSVE</name>
<comment type="caution">
    <text evidence="2">The sequence shown here is derived from an EMBL/GenBank/DDBJ whole genome shotgun (WGS) entry which is preliminary data.</text>
</comment>
<dbReference type="Proteomes" id="UP000287651">
    <property type="component" value="Unassembled WGS sequence"/>
</dbReference>
<organism evidence="2 3">
    <name type="scientific">Ensete ventricosum</name>
    <name type="common">Abyssinian banana</name>
    <name type="synonym">Musa ensete</name>
    <dbReference type="NCBI Taxonomy" id="4639"/>
    <lineage>
        <taxon>Eukaryota</taxon>
        <taxon>Viridiplantae</taxon>
        <taxon>Streptophyta</taxon>
        <taxon>Embryophyta</taxon>
        <taxon>Tracheophyta</taxon>
        <taxon>Spermatophyta</taxon>
        <taxon>Magnoliopsida</taxon>
        <taxon>Liliopsida</taxon>
        <taxon>Zingiberales</taxon>
        <taxon>Musaceae</taxon>
        <taxon>Ensete</taxon>
    </lineage>
</organism>
<accession>A0A427A8J6</accession>
<keyword evidence="1" id="KW-0812">Transmembrane</keyword>
<evidence type="ECO:0000313" key="3">
    <source>
        <dbReference type="Proteomes" id="UP000287651"/>
    </source>
</evidence>
<dbReference type="EMBL" id="AMZH03003373">
    <property type="protein sequence ID" value="RRT72540.1"/>
    <property type="molecule type" value="Genomic_DNA"/>
</dbReference>
<sequence>MEFFRFGAEVAAGEEAATGYWMRWQTVVCALIVVAPAVAAVVVAARARARPLRAVDLWAPCWAGMHPAWLLAYRGLVFLAMGWLLFQMVLFRGFSAFYFYTHKVCRFASYRPVHTGPLADRYVDCPLPGDTLDVAPYQTIRGCFLLVIAQNRSVTVNFDRRHLLPGGISLAVTRKREKK</sequence>
<feature type="transmembrane region" description="Helical" evidence="1">
    <location>
        <begin position="24"/>
        <end position="45"/>
    </location>
</feature>
<proteinExistence type="predicted"/>
<gene>
    <name evidence="2" type="ORF">B296_00034471</name>
</gene>
<keyword evidence="1" id="KW-1133">Transmembrane helix</keyword>
<evidence type="ECO:0000256" key="1">
    <source>
        <dbReference type="SAM" id="Phobius"/>
    </source>
</evidence>
<protein>
    <submittedName>
        <fullName evidence="2">Uncharacterized protein</fullName>
    </submittedName>
</protein>
<keyword evidence="1" id="KW-0472">Membrane</keyword>
<dbReference type="AlphaFoldDB" id="A0A427A8J6"/>
<evidence type="ECO:0000313" key="2">
    <source>
        <dbReference type="EMBL" id="RRT72540.1"/>
    </source>
</evidence>